<protein>
    <recommendedName>
        <fullName evidence="7">DNA sliding clamp PCNA</fullName>
    </recommendedName>
</protein>
<dbReference type="Pfam" id="PF02747">
    <property type="entry name" value="PCNA_C"/>
    <property type="match status" value="1"/>
</dbReference>
<dbReference type="GO" id="GO:0006275">
    <property type="term" value="P:regulation of DNA replication"/>
    <property type="evidence" value="ECO:0007669"/>
    <property type="project" value="InterPro"/>
</dbReference>
<evidence type="ECO:0000259" key="9">
    <source>
        <dbReference type="Pfam" id="PF00705"/>
    </source>
</evidence>
<feature type="domain" description="Proliferating cell nuclear antigen PCNA N-terminal" evidence="9">
    <location>
        <begin position="1"/>
        <end position="124"/>
    </location>
</feature>
<dbReference type="CDD" id="cd00577">
    <property type="entry name" value="PCNA"/>
    <property type="match status" value="1"/>
</dbReference>
<comment type="similarity">
    <text evidence="2 8">Belongs to the PCNA family.</text>
</comment>
<dbReference type="GO" id="GO:0019985">
    <property type="term" value="P:translesion synthesis"/>
    <property type="evidence" value="ECO:0007669"/>
    <property type="project" value="TreeGrafter"/>
</dbReference>
<dbReference type="NCBIfam" id="TIGR00590">
    <property type="entry name" value="pcna"/>
    <property type="match status" value="1"/>
</dbReference>
<evidence type="ECO:0000256" key="3">
    <source>
        <dbReference type="ARBA" id="ARBA00022705"/>
    </source>
</evidence>
<evidence type="ECO:0000256" key="1">
    <source>
        <dbReference type="ARBA" id="ARBA00004123"/>
    </source>
</evidence>
<dbReference type="FunFam" id="3.10.150.10:FF:000008">
    <property type="entry name" value="Proliferating cell nuclear antigen"/>
    <property type="match status" value="1"/>
</dbReference>
<dbReference type="InterPro" id="IPR022648">
    <property type="entry name" value="Pr_cel_nuc_antig_N"/>
</dbReference>
<feature type="domain" description="Proliferating cell nuclear antigen PCNA C-terminal" evidence="10">
    <location>
        <begin position="127"/>
        <end position="254"/>
    </location>
</feature>
<dbReference type="Proteomes" id="UP000789572">
    <property type="component" value="Unassembled WGS sequence"/>
</dbReference>
<dbReference type="AlphaFoldDB" id="A0A9N8Z032"/>
<reference evidence="11" key="1">
    <citation type="submission" date="2021-06" db="EMBL/GenBank/DDBJ databases">
        <authorList>
            <person name="Kallberg Y."/>
            <person name="Tangrot J."/>
            <person name="Rosling A."/>
        </authorList>
    </citation>
    <scope>NUCLEOTIDE SEQUENCE</scope>
    <source>
        <strain evidence="11">IA702</strain>
    </source>
</reference>
<evidence type="ECO:0000256" key="8">
    <source>
        <dbReference type="RuleBase" id="RU003671"/>
    </source>
</evidence>
<keyword evidence="12" id="KW-1185">Reference proteome</keyword>
<keyword evidence="3 8" id="KW-0235">DNA replication</keyword>
<evidence type="ECO:0000256" key="2">
    <source>
        <dbReference type="ARBA" id="ARBA00010462"/>
    </source>
</evidence>
<accession>A0A9N8Z032</accession>
<evidence type="ECO:0000313" key="12">
    <source>
        <dbReference type="Proteomes" id="UP000789572"/>
    </source>
</evidence>
<dbReference type="FunFam" id="3.10.150.10:FF:000006">
    <property type="entry name" value="Proliferating cell nuclear antigen"/>
    <property type="match status" value="1"/>
</dbReference>
<dbReference type="GO" id="GO:0006298">
    <property type="term" value="P:mismatch repair"/>
    <property type="evidence" value="ECO:0007669"/>
    <property type="project" value="TreeGrafter"/>
</dbReference>
<dbReference type="GO" id="GO:0043626">
    <property type="term" value="C:PCNA complex"/>
    <property type="evidence" value="ECO:0007669"/>
    <property type="project" value="UniProtKB-ARBA"/>
</dbReference>
<keyword evidence="5 7" id="KW-0539">Nucleus</keyword>
<evidence type="ECO:0000259" key="10">
    <source>
        <dbReference type="Pfam" id="PF02747"/>
    </source>
</evidence>
<dbReference type="SUPFAM" id="SSF55979">
    <property type="entry name" value="DNA clamp"/>
    <property type="match status" value="2"/>
</dbReference>
<dbReference type="GO" id="GO:0003677">
    <property type="term" value="F:DNA binding"/>
    <property type="evidence" value="ECO:0007669"/>
    <property type="project" value="UniProtKB-KW"/>
</dbReference>
<dbReference type="PRINTS" id="PR00339">
    <property type="entry name" value="PCNACYCLIN"/>
</dbReference>
<dbReference type="PANTHER" id="PTHR11352">
    <property type="entry name" value="PROLIFERATING CELL NUCLEAR ANTIGEN"/>
    <property type="match status" value="1"/>
</dbReference>
<dbReference type="Pfam" id="PF00705">
    <property type="entry name" value="PCNA_N"/>
    <property type="match status" value="1"/>
</dbReference>
<sequence length="259" mass="28353">MFEARLSQGSVLKKVLEAVKELVTDANFDCSETGISLQAMDNSHVALVSVLLKADGFDPYTCDRNIPLGVNLGSLNKILKCAGNEDTITLKVDETGDTLNLLFESQNNDRFGEYELKLMDIDQEHLGIPETEYDAIVVLSSGEFQRICRDLSGISESVSISVTKEGVKFQAKGEVGTGNITLRPNSSVDKGSDSVSIKLTSPVDLTFSLKYLSNFTKAAPLSDKVTLCMASNTPLLVEYNMEECALVRYYLAPKIEDEE</sequence>
<keyword evidence="4 8" id="KW-0238">DNA-binding</keyword>
<comment type="subcellular location">
    <subcellularLocation>
        <location evidence="1 7">Nucleus</location>
    </subcellularLocation>
</comment>
<dbReference type="EMBL" id="CAJVPJ010000033">
    <property type="protein sequence ID" value="CAG8461872.1"/>
    <property type="molecule type" value="Genomic_DNA"/>
</dbReference>
<dbReference type="Gene3D" id="3.10.150.10">
    <property type="entry name" value="DNA Polymerase III, subunit A, domain 2"/>
    <property type="match status" value="2"/>
</dbReference>
<dbReference type="PROSITE" id="PS01251">
    <property type="entry name" value="PCNA_1"/>
    <property type="match status" value="1"/>
</dbReference>
<dbReference type="InterPro" id="IPR046938">
    <property type="entry name" value="DNA_clamp_sf"/>
</dbReference>
<evidence type="ECO:0000256" key="7">
    <source>
        <dbReference type="RuleBase" id="RU000641"/>
    </source>
</evidence>
<dbReference type="InterPro" id="IPR022659">
    <property type="entry name" value="Pr_cel_nuc_antig_CS"/>
</dbReference>
<evidence type="ECO:0000256" key="4">
    <source>
        <dbReference type="ARBA" id="ARBA00023125"/>
    </source>
</evidence>
<evidence type="ECO:0000256" key="5">
    <source>
        <dbReference type="ARBA" id="ARBA00023242"/>
    </source>
</evidence>
<dbReference type="InterPro" id="IPR022649">
    <property type="entry name" value="Pr_cel_nuc_antig_C"/>
</dbReference>
<comment type="function">
    <text evidence="6">This protein is an auxiliary protein of DNA polymerase delta and is involved in the control of eukaryotic DNA replication by increasing the polymerase's processibility during elongation of the leading strand. Involved in DNA repair.</text>
</comment>
<dbReference type="InterPro" id="IPR000730">
    <property type="entry name" value="Pr_cel_nuc_antig"/>
</dbReference>
<comment type="function">
    <text evidence="7">This protein is an auxiliary protein of DNA polymerase delta and is involved in the control of eukaryotic DNA replication by increasing the polymerase's processivity during elongation of the leading strand.</text>
</comment>
<proteinExistence type="inferred from homology"/>
<gene>
    <name evidence="11" type="ORF">POCULU_LOCUS604</name>
</gene>
<dbReference type="OrthoDB" id="534348at2759"/>
<dbReference type="GO" id="GO:0006272">
    <property type="term" value="P:leading strand elongation"/>
    <property type="evidence" value="ECO:0007669"/>
    <property type="project" value="TreeGrafter"/>
</dbReference>
<organism evidence="11 12">
    <name type="scientific">Paraglomus occultum</name>
    <dbReference type="NCBI Taxonomy" id="144539"/>
    <lineage>
        <taxon>Eukaryota</taxon>
        <taxon>Fungi</taxon>
        <taxon>Fungi incertae sedis</taxon>
        <taxon>Mucoromycota</taxon>
        <taxon>Glomeromycotina</taxon>
        <taxon>Glomeromycetes</taxon>
        <taxon>Paraglomerales</taxon>
        <taxon>Paraglomeraceae</taxon>
        <taxon>Paraglomus</taxon>
    </lineage>
</organism>
<dbReference type="PANTHER" id="PTHR11352:SF0">
    <property type="entry name" value="PROLIFERATING CELL NUCLEAR ANTIGEN"/>
    <property type="match status" value="1"/>
</dbReference>
<evidence type="ECO:0000256" key="6">
    <source>
        <dbReference type="ARBA" id="ARBA00054163"/>
    </source>
</evidence>
<dbReference type="GO" id="GO:0030337">
    <property type="term" value="F:DNA polymerase processivity factor activity"/>
    <property type="evidence" value="ECO:0007669"/>
    <property type="project" value="InterPro"/>
</dbReference>
<evidence type="ECO:0000313" key="11">
    <source>
        <dbReference type="EMBL" id="CAG8461872.1"/>
    </source>
</evidence>
<dbReference type="HAMAP" id="MF_00317">
    <property type="entry name" value="DNApol_clamp_arch"/>
    <property type="match status" value="1"/>
</dbReference>
<name>A0A9N8Z032_9GLOM</name>
<comment type="caution">
    <text evidence="11">The sequence shown here is derived from an EMBL/GenBank/DDBJ whole genome shotgun (WGS) entry which is preliminary data.</text>
</comment>